<evidence type="ECO:0000256" key="6">
    <source>
        <dbReference type="ARBA" id="ARBA00022505"/>
    </source>
</evidence>
<dbReference type="Gene3D" id="2.20.25.90">
    <property type="entry name" value="ADC-like domains"/>
    <property type="match status" value="1"/>
</dbReference>
<dbReference type="InterPro" id="IPR006656">
    <property type="entry name" value="Mopterin_OxRdtase"/>
</dbReference>
<dbReference type="InterPro" id="IPR006963">
    <property type="entry name" value="Mopterin_OxRdtase_4Fe-4S_dom"/>
</dbReference>
<evidence type="ECO:0000313" key="12">
    <source>
        <dbReference type="EMBL" id="SJZ93047.1"/>
    </source>
</evidence>
<dbReference type="EMBL" id="FUWJ01000002">
    <property type="protein sequence ID" value="SJZ93047.1"/>
    <property type="molecule type" value="Genomic_DNA"/>
</dbReference>
<dbReference type="PROSITE" id="PS00551">
    <property type="entry name" value="MOLYBDOPTERIN_PROK_1"/>
    <property type="match status" value="1"/>
</dbReference>
<comment type="cofactor">
    <cofactor evidence="2">
        <name>[4Fe-4S] cluster</name>
        <dbReference type="ChEBI" id="CHEBI:49883"/>
    </cofactor>
</comment>
<evidence type="ECO:0000256" key="1">
    <source>
        <dbReference type="ARBA" id="ARBA00001942"/>
    </source>
</evidence>
<dbReference type="Pfam" id="PF00384">
    <property type="entry name" value="Molybdopterin"/>
    <property type="match status" value="1"/>
</dbReference>
<gene>
    <name evidence="12" type="ORF">SAMN02745126_02924</name>
</gene>
<sequence>MGITRRQFMRVSAAGLAASTVGALGFGDAGDALAAGVRPFKLERATETRNACPYCAVSCGVLIYSLGDRSKNARSEVIHVEGDPDHPVNRGTLCPRGAAVLDFVRSPNRLKYPMHRKAGSDKFERVSWDFAMDRIARLMKDDRDKNFVAKNRDGVTVNRWVSTGFFGTSSQSNEAGYLTYKLARATGILGLENQARI</sequence>
<evidence type="ECO:0000256" key="5">
    <source>
        <dbReference type="ARBA" id="ARBA00022485"/>
    </source>
</evidence>
<organism evidence="12 13">
    <name type="scientific">Enhydrobacter aerosaccus</name>
    <dbReference type="NCBI Taxonomy" id="225324"/>
    <lineage>
        <taxon>Bacteria</taxon>
        <taxon>Pseudomonadati</taxon>
        <taxon>Pseudomonadota</taxon>
        <taxon>Alphaproteobacteria</taxon>
        <taxon>Hyphomicrobiales</taxon>
        <taxon>Enhydrobacter</taxon>
    </lineage>
</organism>
<keyword evidence="7" id="KW-0479">Metal-binding</keyword>
<comment type="subcellular location">
    <subcellularLocation>
        <location evidence="3">Cell envelope</location>
    </subcellularLocation>
</comment>
<dbReference type="Gene3D" id="3.40.50.740">
    <property type="match status" value="1"/>
</dbReference>
<keyword evidence="10" id="KW-0411">Iron-sulfur</keyword>
<dbReference type="STRING" id="225324.SAMN02745126_02924"/>
<dbReference type="Proteomes" id="UP000190092">
    <property type="component" value="Unassembled WGS sequence"/>
</dbReference>
<evidence type="ECO:0000256" key="8">
    <source>
        <dbReference type="ARBA" id="ARBA00023002"/>
    </source>
</evidence>
<dbReference type="Pfam" id="PF04879">
    <property type="entry name" value="Molybdop_Fe4S4"/>
    <property type="match status" value="1"/>
</dbReference>
<dbReference type="GO" id="GO:0009061">
    <property type="term" value="P:anaerobic respiration"/>
    <property type="evidence" value="ECO:0007669"/>
    <property type="project" value="TreeGrafter"/>
</dbReference>
<proteinExistence type="inferred from homology"/>
<keyword evidence="9" id="KW-0408">Iron</keyword>
<dbReference type="InterPro" id="IPR006311">
    <property type="entry name" value="TAT_signal"/>
</dbReference>
<dbReference type="GO" id="GO:0009055">
    <property type="term" value="F:electron transfer activity"/>
    <property type="evidence" value="ECO:0007669"/>
    <property type="project" value="TreeGrafter"/>
</dbReference>
<evidence type="ECO:0000259" key="11">
    <source>
        <dbReference type="PROSITE" id="PS51669"/>
    </source>
</evidence>
<keyword evidence="13" id="KW-1185">Reference proteome</keyword>
<evidence type="ECO:0000256" key="7">
    <source>
        <dbReference type="ARBA" id="ARBA00022723"/>
    </source>
</evidence>
<protein>
    <submittedName>
        <fullName evidence="12">Formate dehydrogenase major subunit</fullName>
    </submittedName>
</protein>
<keyword evidence="6" id="KW-0500">Molybdenum</keyword>
<name>A0A1T4PPA5_9HYPH</name>
<dbReference type="PROSITE" id="PS51669">
    <property type="entry name" value="4FE4S_MOW_BIS_MGD"/>
    <property type="match status" value="1"/>
</dbReference>
<evidence type="ECO:0000256" key="10">
    <source>
        <dbReference type="ARBA" id="ARBA00023014"/>
    </source>
</evidence>
<dbReference type="AlphaFoldDB" id="A0A1T4PPA5"/>
<evidence type="ECO:0000256" key="4">
    <source>
        <dbReference type="ARBA" id="ARBA00010312"/>
    </source>
</evidence>
<keyword evidence="5" id="KW-0004">4Fe-4S</keyword>
<evidence type="ECO:0000256" key="9">
    <source>
        <dbReference type="ARBA" id="ARBA00023004"/>
    </source>
</evidence>
<dbReference type="GO" id="GO:0030151">
    <property type="term" value="F:molybdenum ion binding"/>
    <property type="evidence" value="ECO:0007669"/>
    <property type="project" value="TreeGrafter"/>
</dbReference>
<evidence type="ECO:0000313" key="13">
    <source>
        <dbReference type="Proteomes" id="UP000190092"/>
    </source>
</evidence>
<dbReference type="GO" id="GO:0051539">
    <property type="term" value="F:4 iron, 4 sulfur cluster binding"/>
    <property type="evidence" value="ECO:0007669"/>
    <property type="project" value="UniProtKB-KW"/>
</dbReference>
<keyword evidence="8" id="KW-0560">Oxidoreductase</keyword>
<dbReference type="SMART" id="SM00926">
    <property type="entry name" value="Molybdop_Fe4S4"/>
    <property type="match status" value="1"/>
</dbReference>
<evidence type="ECO:0000256" key="3">
    <source>
        <dbReference type="ARBA" id="ARBA00004196"/>
    </source>
</evidence>
<dbReference type="GO" id="GO:0016491">
    <property type="term" value="F:oxidoreductase activity"/>
    <property type="evidence" value="ECO:0007669"/>
    <property type="project" value="UniProtKB-KW"/>
</dbReference>
<dbReference type="PROSITE" id="PS51318">
    <property type="entry name" value="TAT"/>
    <property type="match status" value="1"/>
</dbReference>
<comment type="similarity">
    <text evidence="4">Belongs to the prokaryotic molybdopterin-containing oxidoreductase family.</text>
</comment>
<reference evidence="13" key="1">
    <citation type="submission" date="2017-02" db="EMBL/GenBank/DDBJ databases">
        <authorList>
            <person name="Varghese N."/>
            <person name="Submissions S."/>
        </authorList>
    </citation>
    <scope>NUCLEOTIDE SEQUENCE [LARGE SCALE GENOMIC DNA]</scope>
    <source>
        <strain evidence="13">ATCC 27094</strain>
    </source>
</reference>
<dbReference type="PANTHER" id="PTHR43598">
    <property type="entry name" value="TUNGSTEN-CONTAINING FORMYLMETHANOFURAN DEHYDROGENASE 2 SUBUNIT B"/>
    <property type="match status" value="1"/>
</dbReference>
<evidence type="ECO:0000256" key="2">
    <source>
        <dbReference type="ARBA" id="ARBA00001966"/>
    </source>
</evidence>
<dbReference type="GO" id="GO:0030313">
    <property type="term" value="C:cell envelope"/>
    <property type="evidence" value="ECO:0007669"/>
    <property type="project" value="UniProtKB-SubCell"/>
</dbReference>
<feature type="domain" description="4Fe-4S Mo/W bis-MGD-type" evidence="11">
    <location>
        <begin position="45"/>
        <end position="108"/>
    </location>
</feature>
<comment type="cofactor">
    <cofactor evidence="1">
        <name>Mo-bis(molybdopterin guanine dinucleotide)</name>
        <dbReference type="ChEBI" id="CHEBI:60539"/>
    </cofactor>
</comment>
<accession>A0A1T4PPA5</accession>
<dbReference type="SUPFAM" id="SSF53706">
    <property type="entry name" value="Formate dehydrogenase/DMSO reductase, domains 1-3"/>
    <property type="match status" value="1"/>
</dbReference>
<dbReference type="PANTHER" id="PTHR43598:SF1">
    <property type="entry name" value="FORMATE DEHYDROGENASE-O MAJOR SUBUNIT"/>
    <property type="match status" value="1"/>
</dbReference>
<dbReference type="InterPro" id="IPR027467">
    <property type="entry name" value="MopterinOxRdtase_cofactor_BS"/>
</dbReference>